<dbReference type="Pfam" id="PF07670">
    <property type="entry name" value="Gate"/>
    <property type="match status" value="1"/>
</dbReference>
<dbReference type="Proteomes" id="UP001501600">
    <property type="component" value="Unassembled WGS sequence"/>
</dbReference>
<feature type="transmembrane region" description="Helical" evidence="7">
    <location>
        <begin position="196"/>
        <end position="216"/>
    </location>
</feature>
<evidence type="ECO:0000256" key="1">
    <source>
        <dbReference type="ARBA" id="ARBA00004651"/>
    </source>
</evidence>
<feature type="transmembrane region" description="Helical" evidence="7">
    <location>
        <begin position="399"/>
        <end position="419"/>
    </location>
</feature>
<name>A0ABP9RVN6_9GAMM</name>
<accession>A0ABP9RVN6</accession>
<dbReference type="NCBIfam" id="TIGR00804">
    <property type="entry name" value="nupC"/>
    <property type="match status" value="1"/>
</dbReference>
<keyword evidence="12" id="KW-1185">Reference proteome</keyword>
<feature type="transmembrane region" description="Helical" evidence="7">
    <location>
        <begin position="168"/>
        <end position="190"/>
    </location>
</feature>
<dbReference type="InterPro" id="IPR002668">
    <property type="entry name" value="CNT_N_dom"/>
</dbReference>
<evidence type="ECO:0000259" key="10">
    <source>
        <dbReference type="Pfam" id="PF07670"/>
    </source>
</evidence>
<keyword evidence="3" id="KW-1003">Cell membrane</keyword>
<comment type="caution">
    <text evidence="11">The sequence shown here is derived from an EMBL/GenBank/DDBJ whole genome shotgun (WGS) entry which is preliminary data.</text>
</comment>
<keyword evidence="4 7" id="KW-0812">Transmembrane</keyword>
<dbReference type="PANTHER" id="PTHR10590">
    <property type="entry name" value="SODIUM/NUCLEOSIDE COTRANSPORTER"/>
    <property type="match status" value="1"/>
</dbReference>
<evidence type="ECO:0000256" key="6">
    <source>
        <dbReference type="ARBA" id="ARBA00023136"/>
    </source>
</evidence>
<evidence type="ECO:0000256" key="5">
    <source>
        <dbReference type="ARBA" id="ARBA00022989"/>
    </source>
</evidence>
<feature type="transmembrane region" description="Helical" evidence="7">
    <location>
        <begin position="254"/>
        <end position="272"/>
    </location>
</feature>
<evidence type="ECO:0000313" key="11">
    <source>
        <dbReference type="EMBL" id="GAA5186844.1"/>
    </source>
</evidence>
<proteinExistence type="inferred from homology"/>
<organism evidence="11 12">
    <name type="scientific">Ferrimonas gelatinilytica</name>
    <dbReference type="NCBI Taxonomy" id="1255257"/>
    <lineage>
        <taxon>Bacteria</taxon>
        <taxon>Pseudomonadati</taxon>
        <taxon>Pseudomonadota</taxon>
        <taxon>Gammaproteobacteria</taxon>
        <taxon>Alteromonadales</taxon>
        <taxon>Ferrimonadaceae</taxon>
        <taxon>Ferrimonas</taxon>
    </lineage>
</organism>
<feature type="transmembrane region" description="Helical" evidence="7">
    <location>
        <begin position="357"/>
        <end position="379"/>
    </location>
</feature>
<feature type="transmembrane region" description="Helical" evidence="7">
    <location>
        <begin position="292"/>
        <end position="313"/>
    </location>
</feature>
<feature type="transmembrane region" description="Helical" evidence="7">
    <location>
        <begin position="99"/>
        <end position="120"/>
    </location>
</feature>
<feature type="domain" description="Concentrative nucleoside transporter N-terminal" evidence="8">
    <location>
        <begin position="7"/>
        <end position="80"/>
    </location>
</feature>
<dbReference type="InterPro" id="IPR011642">
    <property type="entry name" value="Gate_dom"/>
</dbReference>
<feature type="domain" description="Nucleoside transporter/FeoB GTPase Gate" evidence="10">
    <location>
        <begin position="94"/>
        <end position="191"/>
    </location>
</feature>
<feature type="domain" description="Concentrative nucleoside transporter C-terminal" evidence="9">
    <location>
        <begin position="196"/>
        <end position="413"/>
    </location>
</feature>
<reference evidence="12" key="1">
    <citation type="journal article" date="2019" name="Int. J. Syst. Evol. Microbiol.">
        <title>The Global Catalogue of Microorganisms (GCM) 10K type strain sequencing project: providing services to taxonomists for standard genome sequencing and annotation.</title>
        <authorList>
            <consortium name="The Broad Institute Genomics Platform"/>
            <consortium name="The Broad Institute Genome Sequencing Center for Infectious Disease"/>
            <person name="Wu L."/>
            <person name="Ma J."/>
        </authorList>
    </citation>
    <scope>NUCLEOTIDE SEQUENCE [LARGE SCALE GENOMIC DNA]</scope>
    <source>
        <strain evidence="12">JCM 18720</strain>
    </source>
</reference>
<evidence type="ECO:0000259" key="8">
    <source>
        <dbReference type="Pfam" id="PF01773"/>
    </source>
</evidence>
<keyword evidence="7" id="KW-0813">Transport</keyword>
<evidence type="ECO:0000256" key="7">
    <source>
        <dbReference type="RuleBase" id="RU362018"/>
    </source>
</evidence>
<evidence type="ECO:0000256" key="3">
    <source>
        <dbReference type="ARBA" id="ARBA00022475"/>
    </source>
</evidence>
<comment type="subcellular location">
    <subcellularLocation>
        <location evidence="1">Cell membrane</location>
        <topology evidence="1">Multi-pass membrane protein</topology>
    </subcellularLocation>
</comment>
<evidence type="ECO:0000256" key="2">
    <source>
        <dbReference type="ARBA" id="ARBA00009033"/>
    </source>
</evidence>
<gene>
    <name evidence="11" type="ORF">GCM10025772_03160</name>
</gene>
<dbReference type="InterPro" id="IPR018270">
    <property type="entry name" value="C_nuclsd_transpt_met_bac"/>
</dbReference>
<feature type="transmembrane region" description="Helical" evidence="7">
    <location>
        <begin position="33"/>
        <end position="50"/>
    </location>
</feature>
<dbReference type="RefSeq" id="WP_345315283.1">
    <property type="nucleotide sequence ID" value="NZ_BAABLF010000004.1"/>
</dbReference>
<evidence type="ECO:0000256" key="4">
    <source>
        <dbReference type="ARBA" id="ARBA00022692"/>
    </source>
</evidence>
<dbReference type="InterPro" id="IPR011657">
    <property type="entry name" value="CNT_C_dom"/>
</dbReference>
<keyword evidence="5 7" id="KW-1133">Transmembrane helix</keyword>
<sequence length="420" mass="43442">MFAIGFVGIAVLLLVGFIASTNRQAINLRTVGLAFLLQMGIGALVLYVPLGRRALEALSHGVHAVLDSGKAGIQFLFGNLVNFSVEGIGFVFALNVLPLVVFFSALIAVLYYLGIMQAIIRTIGGGVSRMLGTSKAESMSAVANAFVGQSEAPLVVKPYMPKMSDSEFFAIMCGGMASVSGTVLAGYAMMGVDMQYLLAASFMAVPGGILFAKLIVPETTEPTYTVSKSTHFSDKKPENVLAAAGEGAASGLKLAGAIGAMLIAMIGLVTLVNTLLGGIGDTMGMELSLELILGWIFSPLAFLLGVPMVDIGLAGSLIGKKMIVNEFVAYSDLSPYLADAQSVAAAGLDVLQDKTKVIVSFALCGFANIASIGILIGGLGTLCPSRSDFIAKYGVRTLIAASCSNLMSAAIAGIFFSLAL</sequence>
<comment type="similarity">
    <text evidence="2 7">Belongs to the concentrative nucleoside transporter (CNT) (TC 2.A.41) family.</text>
</comment>
<keyword evidence="6 7" id="KW-0472">Membrane</keyword>
<dbReference type="PANTHER" id="PTHR10590:SF4">
    <property type="entry name" value="SOLUTE CARRIER FAMILY 28 MEMBER 3"/>
    <property type="match status" value="1"/>
</dbReference>
<dbReference type="EMBL" id="BAABLF010000004">
    <property type="protein sequence ID" value="GAA5186844.1"/>
    <property type="molecule type" value="Genomic_DNA"/>
</dbReference>
<dbReference type="Pfam" id="PF07662">
    <property type="entry name" value="Nucleos_tra2_C"/>
    <property type="match status" value="1"/>
</dbReference>
<protein>
    <recommendedName>
        <fullName evidence="7">Nucleoside permease</fullName>
    </recommendedName>
</protein>
<evidence type="ECO:0000313" key="12">
    <source>
        <dbReference type="Proteomes" id="UP001501600"/>
    </source>
</evidence>
<dbReference type="Pfam" id="PF01773">
    <property type="entry name" value="Nucleos_tra2_N"/>
    <property type="match status" value="1"/>
</dbReference>
<dbReference type="InterPro" id="IPR008276">
    <property type="entry name" value="C_nuclsd_transpt"/>
</dbReference>
<evidence type="ECO:0000259" key="9">
    <source>
        <dbReference type="Pfam" id="PF07662"/>
    </source>
</evidence>